<dbReference type="AlphaFoldDB" id="A0AAD5H3Y8"/>
<dbReference type="Gene3D" id="3.30.40.10">
    <property type="entry name" value="Zinc/RING finger domain, C3HC4 (zinc finger)"/>
    <property type="match status" value="1"/>
</dbReference>
<dbReference type="PROSITE" id="PS50234">
    <property type="entry name" value="VWFA"/>
    <property type="match status" value="1"/>
</dbReference>
<dbReference type="InterPro" id="IPR007198">
    <property type="entry name" value="Ssl1-like"/>
</dbReference>
<name>A0AAD5H3Y8_9CHLO</name>
<dbReference type="Pfam" id="PF04056">
    <property type="entry name" value="Ssl1"/>
    <property type="match status" value="1"/>
</dbReference>
<sequence length="459" mass="48836">MADAALGRGADLEEDDMDDIRQERRGQSAYEREYEDDHSWEELEEDEYGNLRAPDRAAEQRARRRRLLSAAQSARIRRGMIRYVQVVLDLSRAASLADMRPLRAAVMSGVLQQFVRTFFDENPLSQLGIIVLRNGVAERLSELSSSPEAHIAKLRGNLDTGGDASLQNALDLAVGSLSSIPPYGHREVIIMLAALSTCDPGDINTAIKAAKQQRVRVSVVGLSAEMYVCRRMSQQTGGTYTVAMNEGHLQELMLEHAVPPPAPPGSSSVSLVRMGFPSRNPEAPGAAAFTGAECLLQPGGYTCPKCKARVAELPSQCHVCGLSLVASPHLARSYHHLFPVKPFSEVPADEVATSQGCGGVQPDAAPPPFAEGGPYCYGCYLPLGQQQQQAGSSGQGRRAAAAAPAAAVGGGGGPGIVSRCPGCKNLFCFDCDSFVHEQLHNCPGCECLPPQLSAAANGG</sequence>
<evidence type="ECO:0000256" key="13">
    <source>
        <dbReference type="SAM" id="MobiDB-lite"/>
    </source>
</evidence>
<evidence type="ECO:0000259" key="14">
    <source>
        <dbReference type="PROSITE" id="PS50234"/>
    </source>
</evidence>
<keyword evidence="16" id="KW-1185">Reference proteome</keyword>
<comment type="subcellular location">
    <subcellularLocation>
        <location evidence="1 11">Nucleus</location>
    </subcellularLocation>
</comment>
<dbReference type="GO" id="GO:0008270">
    <property type="term" value="F:zinc ion binding"/>
    <property type="evidence" value="ECO:0007669"/>
    <property type="project" value="UniProtKB-UniRule"/>
</dbReference>
<dbReference type="SUPFAM" id="SSF53300">
    <property type="entry name" value="vWA-like"/>
    <property type="match status" value="1"/>
</dbReference>
<dbReference type="GO" id="GO:0006351">
    <property type="term" value="P:DNA-templated transcription"/>
    <property type="evidence" value="ECO:0007669"/>
    <property type="project" value="InterPro"/>
</dbReference>
<dbReference type="InterPro" id="IPR036465">
    <property type="entry name" value="vWFA_dom_sf"/>
</dbReference>
<dbReference type="Proteomes" id="UP001205105">
    <property type="component" value="Unassembled WGS sequence"/>
</dbReference>
<keyword evidence="4" id="KW-0227">DNA damage</keyword>
<evidence type="ECO:0000256" key="2">
    <source>
        <dbReference type="ARBA" id="ARBA00006092"/>
    </source>
</evidence>
<evidence type="ECO:0000256" key="3">
    <source>
        <dbReference type="ARBA" id="ARBA00022723"/>
    </source>
</evidence>
<evidence type="ECO:0000256" key="11">
    <source>
        <dbReference type="PIRNR" id="PIRNR015919"/>
    </source>
</evidence>
<dbReference type="SMART" id="SM00327">
    <property type="entry name" value="VWA"/>
    <property type="match status" value="1"/>
</dbReference>
<dbReference type="Pfam" id="PF07975">
    <property type="entry name" value="C1_4"/>
    <property type="match status" value="1"/>
</dbReference>
<keyword evidence="10 11" id="KW-0539">Nucleus</keyword>
<dbReference type="InterPro" id="IPR004595">
    <property type="entry name" value="TFIIH_C1-like_dom"/>
</dbReference>
<gene>
    <name evidence="15" type="ORF">COHA_006294</name>
</gene>
<dbReference type="PIRSF" id="PIRSF015919">
    <property type="entry name" value="TFIIH_SSL1"/>
    <property type="match status" value="1"/>
</dbReference>
<comment type="caution">
    <text evidence="15">The sequence shown here is derived from an EMBL/GenBank/DDBJ whole genome shotgun (WGS) entry which is preliminary data.</text>
</comment>
<keyword evidence="5" id="KW-0863">Zinc-finger</keyword>
<dbReference type="EMBL" id="JADXDR010000088">
    <property type="protein sequence ID" value="KAI7839973.1"/>
    <property type="molecule type" value="Genomic_DNA"/>
</dbReference>
<dbReference type="InterPro" id="IPR046349">
    <property type="entry name" value="C1-like_sf"/>
</dbReference>
<dbReference type="PANTHER" id="PTHR12695:SF2">
    <property type="entry name" value="GENERAL TRANSCRIPTION FACTOR IIH SUBUNIT 2-RELATED"/>
    <property type="match status" value="1"/>
</dbReference>
<keyword evidence="8 11" id="KW-0804">Transcription</keyword>
<keyword evidence="7 11" id="KW-0805">Transcription regulation</keyword>
<evidence type="ECO:0000256" key="7">
    <source>
        <dbReference type="ARBA" id="ARBA00023015"/>
    </source>
</evidence>
<evidence type="ECO:0000256" key="8">
    <source>
        <dbReference type="ARBA" id="ARBA00023163"/>
    </source>
</evidence>
<dbReference type="SUPFAM" id="SSF57889">
    <property type="entry name" value="Cysteine-rich domain"/>
    <property type="match status" value="1"/>
</dbReference>
<keyword evidence="6 11" id="KW-0862">Zinc</keyword>
<evidence type="ECO:0000256" key="10">
    <source>
        <dbReference type="ARBA" id="ARBA00023242"/>
    </source>
</evidence>
<evidence type="ECO:0000313" key="16">
    <source>
        <dbReference type="Proteomes" id="UP001205105"/>
    </source>
</evidence>
<evidence type="ECO:0000256" key="5">
    <source>
        <dbReference type="ARBA" id="ARBA00022771"/>
    </source>
</evidence>
<protein>
    <recommendedName>
        <fullName evidence="11">General transcription factor IIH subunit</fullName>
    </recommendedName>
</protein>
<reference evidence="15" key="1">
    <citation type="submission" date="2020-11" db="EMBL/GenBank/DDBJ databases">
        <title>Chlorella ohadii genome sequencing and assembly.</title>
        <authorList>
            <person name="Murik O."/>
            <person name="Treves H."/>
            <person name="Kedem I."/>
            <person name="Shotland Y."/>
            <person name="Kaplan A."/>
        </authorList>
    </citation>
    <scope>NUCLEOTIDE SEQUENCE</scope>
    <source>
        <strain evidence="15">1</strain>
    </source>
</reference>
<accession>A0AAD5H3Y8</accession>
<dbReference type="Gene3D" id="3.40.50.410">
    <property type="entry name" value="von Willebrand factor, type A domain"/>
    <property type="match status" value="1"/>
</dbReference>
<keyword evidence="9" id="KW-0234">DNA repair</keyword>
<evidence type="ECO:0000256" key="1">
    <source>
        <dbReference type="ARBA" id="ARBA00004123"/>
    </source>
</evidence>
<evidence type="ECO:0000256" key="12">
    <source>
        <dbReference type="PIRSR" id="PIRSR015919-1"/>
    </source>
</evidence>
<dbReference type="InterPro" id="IPR013083">
    <property type="entry name" value="Znf_RING/FYVE/PHD"/>
</dbReference>
<feature type="compositionally biased region" description="Basic and acidic residues" evidence="13">
    <location>
        <begin position="19"/>
        <end position="41"/>
    </location>
</feature>
<dbReference type="SMART" id="SM01047">
    <property type="entry name" value="C1_4"/>
    <property type="match status" value="1"/>
</dbReference>
<organism evidence="15 16">
    <name type="scientific">Chlorella ohadii</name>
    <dbReference type="NCBI Taxonomy" id="2649997"/>
    <lineage>
        <taxon>Eukaryota</taxon>
        <taxon>Viridiplantae</taxon>
        <taxon>Chlorophyta</taxon>
        <taxon>core chlorophytes</taxon>
        <taxon>Trebouxiophyceae</taxon>
        <taxon>Chlorellales</taxon>
        <taxon>Chlorellaceae</taxon>
        <taxon>Chlorella clade</taxon>
        <taxon>Chlorella</taxon>
    </lineage>
</organism>
<dbReference type="GO" id="GO:0006289">
    <property type="term" value="P:nucleotide-excision repair"/>
    <property type="evidence" value="ECO:0007669"/>
    <property type="project" value="UniProtKB-UniRule"/>
</dbReference>
<dbReference type="GO" id="GO:0006357">
    <property type="term" value="P:regulation of transcription by RNA polymerase II"/>
    <property type="evidence" value="ECO:0007669"/>
    <property type="project" value="TreeGrafter"/>
</dbReference>
<dbReference type="InterPro" id="IPR002035">
    <property type="entry name" value="VWF_A"/>
</dbReference>
<dbReference type="FunFam" id="3.40.50.410:FF:000015">
    <property type="entry name" value="General transcription factor IIH subunit 2"/>
    <property type="match status" value="1"/>
</dbReference>
<feature type="region of interest" description="Disordered" evidence="13">
    <location>
        <begin position="1"/>
        <end position="47"/>
    </location>
</feature>
<comment type="similarity">
    <text evidence="2 11">Belongs to the GTF2H2 family.</text>
</comment>
<dbReference type="InterPro" id="IPR012170">
    <property type="entry name" value="TFIIH_SSL1/p44"/>
</dbReference>
<keyword evidence="3 11" id="KW-0479">Metal-binding</keyword>
<evidence type="ECO:0000256" key="6">
    <source>
        <dbReference type="ARBA" id="ARBA00022833"/>
    </source>
</evidence>
<dbReference type="GO" id="GO:0000439">
    <property type="term" value="C:transcription factor TFIIH core complex"/>
    <property type="evidence" value="ECO:0007669"/>
    <property type="project" value="InterPro"/>
</dbReference>
<dbReference type="GO" id="GO:0005675">
    <property type="term" value="C:transcription factor TFIIH holo complex"/>
    <property type="evidence" value="ECO:0007669"/>
    <property type="project" value="UniProtKB-UniRule"/>
</dbReference>
<evidence type="ECO:0000256" key="9">
    <source>
        <dbReference type="ARBA" id="ARBA00023204"/>
    </source>
</evidence>
<evidence type="ECO:0000256" key="4">
    <source>
        <dbReference type="ARBA" id="ARBA00022763"/>
    </source>
</evidence>
<evidence type="ECO:0000313" key="15">
    <source>
        <dbReference type="EMBL" id="KAI7839973.1"/>
    </source>
</evidence>
<feature type="zinc finger region" description="C4-type" evidence="12">
    <location>
        <begin position="303"/>
        <end position="320"/>
    </location>
</feature>
<dbReference type="PANTHER" id="PTHR12695">
    <property type="entry name" value="GENERAL TRANSCRIPTION FACTOR IIH SUBUNIT 2"/>
    <property type="match status" value="1"/>
</dbReference>
<proteinExistence type="inferred from homology"/>
<feature type="domain" description="VWFA" evidence="14">
    <location>
        <begin position="83"/>
        <end position="223"/>
    </location>
</feature>
<dbReference type="NCBIfam" id="TIGR00622">
    <property type="entry name" value="ssl1"/>
    <property type="match status" value="1"/>
</dbReference>